<name>A0A371GJR7_MUCPR</name>
<gene>
    <name evidence="1" type="ORF">CR513_27320</name>
</gene>
<evidence type="ECO:0000313" key="2">
    <source>
        <dbReference type="Proteomes" id="UP000257109"/>
    </source>
</evidence>
<comment type="caution">
    <text evidence="1">The sequence shown here is derived from an EMBL/GenBank/DDBJ whole genome shotgun (WGS) entry which is preliminary data.</text>
</comment>
<proteinExistence type="predicted"/>
<evidence type="ECO:0000313" key="1">
    <source>
        <dbReference type="EMBL" id="RDX90787.1"/>
    </source>
</evidence>
<protein>
    <submittedName>
        <fullName evidence="1">Uncharacterized protein</fullName>
    </submittedName>
</protein>
<dbReference type="EMBL" id="QJKJ01005283">
    <property type="protein sequence ID" value="RDX90787.1"/>
    <property type="molecule type" value="Genomic_DNA"/>
</dbReference>
<reference evidence="1" key="1">
    <citation type="submission" date="2018-05" db="EMBL/GenBank/DDBJ databases">
        <title>Draft genome of Mucuna pruriens seed.</title>
        <authorList>
            <person name="Nnadi N.E."/>
            <person name="Vos R."/>
            <person name="Hasami M.H."/>
            <person name="Devisetty U.K."/>
            <person name="Aguiy J.C."/>
        </authorList>
    </citation>
    <scope>NUCLEOTIDE SEQUENCE [LARGE SCALE GENOMIC DNA]</scope>
    <source>
        <strain evidence="1">JCA_2017</strain>
    </source>
</reference>
<accession>A0A371GJR7</accession>
<sequence length="66" mass="7450">MKPFWESYKHFKDHFFQVAARRYSVKDIAALKARSSCSTTLAVGGVVAEASPLATLDRTRRVLHLL</sequence>
<keyword evidence="2" id="KW-1185">Reference proteome</keyword>
<dbReference type="Proteomes" id="UP000257109">
    <property type="component" value="Unassembled WGS sequence"/>
</dbReference>
<dbReference type="AlphaFoldDB" id="A0A371GJR7"/>
<organism evidence="1 2">
    <name type="scientific">Mucuna pruriens</name>
    <name type="common">Velvet bean</name>
    <name type="synonym">Dolichos pruriens</name>
    <dbReference type="NCBI Taxonomy" id="157652"/>
    <lineage>
        <taxon>Eukaryota</taxon>
        <taxon>Viridiplantae</taxon>
        <taxon>Streptophyta</taxon>
        <taxon>Embryophyta</taxon>
        <taxon>Tracheophyta</taxon>
        <taxon>Spermatophyta</taxon>
        <taxon>Magnoliopsida</taxon>
        <taxon>eudicotyledons</taxon>
        <taxon>Gunneridae</taxon>
        <taxon>Pentapetalae</taxon>
        <taxon>rosids</taxon>
        <taxon>fabids</taxon>
        <taxon>Fabales</taxon>
        <taxon>Fabaceae</taxon>
        <taxon>Papilionoideae</taxon>
        <taxon>50 kb inversion clade</taxon>
        <taxon>NPAAA clade</taxon>
        <taxon>indigoferoid/millettioid clade</taxon>
        <taxon>Phaseoleae</taxon>
        <taxon>Mucuna</taxon>
    </lineage>
</organism>
<feature type="non-terminal residue" evidence="1">
    <location>
        <position position="1"/>
    </location>
</feature>